<reference evidence="1" key="1">
    <citation type="submission" date="2014-05" db="EMBL/GenBank/DDBJ databases">
        <authorList>
            <person name="Chronopoulou M."/>
        </authorList>
    </citation>
    <scope>NUCLEOTIDE SEQUENCE</scope>
    <source>
        <tissue evidence="1">Whole organism</tissue>
    </source>
</reference>
<sequence length="120" mass="13600">MFNERDRRCAAIQIMLSEHMKLSNAVISGLLSMSVGTLRSSRKQLEESSDLMDVVHRKKKEEKSTRIVRDFTFIIKVRDIIDDNPQRSMRAMVSLLSATGHGCGSRTRLRPTKLSGHKNG</sequence>
<dbReference type="EMBL" id="HACA01018363">
    <property type="protein sequence ID" value="CDW35724.1"/>
    <property type="molecule type" value="Transcribed_RNA"/>
</dbReference>
<dbReference type="AlphaFoldDB" id="A0A0K2UBW2"/>
<proteinExistence type="predicted"/>
<protein>
    <submittedName>
        <fullName evidence="1">Uncharacterized protein</fullName>
    </submittedName>
</protein>
<name>A0A0K2UBW2_LEPSM</name>
<accession>A0A0K2UBW2</accession>
<organism evidence="1">
    <name type="scientific">Lepeophtheirus salmonis</name>
    <name type="common">Salmon louse</name>
    <name type="synonym">Caligus salmonis</name>
    <dbReference type="NCBI Taxonomy" id="72036"/>
    <lineage>
        <taxon>Eukaryota</taxon>
        <taxon>Metazoa</taxon>
        <taxon>Ecdysozoa</taxon>
        <taxon>Arthropoda</taxon>
        <taxon>Crustacea</taxon>
        <taxon>Multicrustacea</taxon>
        <taxon>Hexanauplia</taxon>
        <taxon>Copepoda</taxon>
        <taxon>Siphonostomatoida</taxon>
        <taxon>Caligidae</taxon>
        <taxon>Lepeophtheirus</taxon>
    </lineage>
</organism>
<evidence type="ECO:0000313" key="1">
    <source>
        <dbReference type="EMBL" id="CDW35724.1"/>
    </source>
</evidence>